<dbReference type="GO" id="GO:0006281">
    <property type="term" value="P:DNA repair"/>
    <property type="evidence" value="ECO:0007669"/>
    <property type="project" value="TreeGrafter"/>
</dbReference>
<organism evidence="3 4">
    <name type="scientific">Candidatus Nanoclepta minutus</name>
    <dbReference type="NCBI Taxonomy" id="1940235"/>
    <lineage>
        <taxon>Archaea</taxon>
        <taxon>Nanobdellota</taxon>
        <taxon>Candidatus Nanoclepta</taxon>
    </lineage>
</organism>
<dbReference type="SUPFAM" id="SSF56784">
    <property type="entry name" value="HAD-like"/>
    <property type="match status" value="1"/>
</dbReference>
<name>A0A397WN32_9ARCH</name>
<dbReference type="AlphaFoldDB" id="A0A397WN32"/>
<gene>
    <name evidence="3" type="ORF">BXU00_00040</name>
</gene>
<comment type="caution">
    <text evidence="3">The sequence shown here is derived from an EMBL/GenBank/DDBJ whole genome shotgun (WGS) entry which is preliminary data.</text>
</comment>
<dbReference type="Gene3D" id="3.40.50.1000">
    <property type="entry name" value="HAD superfamily/HAD-like"/>
    <property type="match status" value="1"/>
</dbReference>
<dbReference type="GO" id="GO:0008967">
    <property type="term" value="F:phosphoglycolate phosphatase activity"/>
    <property type="evidence" value="ECO:0007669"/>
    <property type="project" value="TreeGrafter"/>
</dbReference>
<comment type="similarity">
    <text evidence="1">Belongs to the HAD-like hydrolase superfamily.</text>
</comment>
<dbReference type="InterPro" id="IPR023214">
    <property type="entry name" value="HAD_sf"/>
</dbReference>
<dbReference type="NCBIfam" id="TIGR01509">
    <property type="entry name" value="HAD-SF-IA-v3"/>
    <property type="match status" value="1"/>
</dbReference>
<dbReference type="SFLD" id="SFLDG01129">
    <property type="entry name" value="C1.5:_HAD__Beta-PGM__Phosphata"/>
    <property type="match status" value="1"/>
</dbReference>
<dbReference type="NCBIfam" id="TIGR01549">
    <property type="entry name" value="HAD-SF-IA-v1"/>
    <property type="match status" value="1"/>
</dbReference>
<dbReference type="EMBL" id="MWMI01000001">
    <property type="protein sequence ID" value="RIB35494.1"/>
    <property type="molecule type" value="Genomic_DNA"/>
</dbReference>
<evidence type="ECO:0000313" key="4">
    <source>
        <dbReference type="Proteomes" id="UP000266622"/>
    </source>
</evidence>
<sequence>MLLNRLKGVFIDLDGTLIDSLQVYRKAYEELFKKFGIVPDDRFYKNFGEGPVELANKIYSAYKDKLNISFEEFLKVRESILDSLISEIKFTPGAKEFLIYLKDKGFKIGIVTSSSRSFTEKVLDNLGLKGFFDVVITSDDVKNLKPDPEPYILALNRLKLLPDECLAIEDSIYGIISAKNAGINVIAVLTGANTKKEIKNLGVYKIMKNLKDLLKFFKDNLEVKDQ</sequence>
<evidence type="ECO:0000259" key="2">
    <source>
        <dbReference type="PROSITE" id="PS50969"/>
    </source>
</evidence>
<dbReference type="Gene3D" id="1.10.150.240">
    <property type="entry name" value="Putative phosphatase, domain 2"/>
    <property type="match status" value="1"/>
</dbReference>
<dbReference type="PROSITE" id="PS50969">
    <property type="entry name" value="FCP1"/>
    <property type="match status" value="1"/>
</dbReference>
<reference evidence="3 4" key="1">
    <citation type="journal article" date="2018" name="Syst. Appl. Microbiol.">
        <title>A new symbiotic nanoarchaeote (Candidatus Nanoclepta minutus) and its host (Zestosphaera tikiterensis gen. nov., sp. nov.) from a New Zealand hot spring.</title>
        <authorList>
            <person name="St John E."/>
            <person name="Liu Y."/>
            <person name="Podar M."/>
            <person name="Stott M.B."/>
            <person name="Meneghin J."/>
            <person name="Chen Z."/>
            <person name="Lagutin K."/>
            <person name="Mitchell K."/>
            <person name="Reysenbach A.L."/>
        </authorList>
    </citation>
    <scope>NUCLEOTIDE SEQUENCE [LARGE SCALE GENOMIC DNA]</scope>
    <source>
        <strain evidence="3">NZ3</strain>
    </source>
</reference>
<dbReference type="InterPro" id="IPR004274">
    <property type="entry name" value="FCP1_dom"/>
</dbReference>
<dbReference type="InterPro" id="IPR036412">
    <property type="entry name" value="HAD-like_sf"/>
</dbReference>
<dbReference type="InterPro" id="IPR050155">
    <property type="entry name" value="HAD-like_hydrolase_sf"/>
</dbReference>
<dbReference type="SFLD" id="SFLDS00003">
    <property type="entry name" value="Haloacid_Dehalogenase"/>
    <property type="match status" value="1"/>
</dbReference>
<dbReference type="SFLD" id="SFLDG01135">
    <property type="entry name" value="C1.5.6:_HAD__Beta-PGM__Phospha"/>
    <property type="match status" value="1"/>
</dbReference>
<feature type="domain" description="FCP1 homology" evidence="2">
    <location>
        <begin position="2"/>
        <end position="213"/>
    </location>
</feature>
<evidence type="ECO:0000313" key="3">
    <source>
        <dbReference type="EMBL" id="RIB35494.1"/>
    </source>
</evidence>
<dbReference type="Pfam" id="PF13419">
    <property type="entry name" value="HAD_2"/>
    <property type="match status" value="1"/>
</dbReference>
<dbReference type="Proteomes" id="UP000266622">
    <property type="component" value="Unassembled WGS sequence"/>
</dbReference>
<dbReference type="PANTHER" id="PTHR43434">
    <property type="entry name" value="PHOSPHOGLYCOLATE PHOSPHATASE"/>
    <property type="match status" value="1"/>
</dbReference>
<evidence type="ECO:0000256" key="1">
    <source>
        <dbReference type="ARBA" id="ARBA00007958"/>
    </source>
</evidence>
<dbReference type="PRINTS" id="PR00413">
    <property type="entry name" value="HADHALOGNASE"/>
</dbReference>
<protein>
    <recommendedName>
        <fullName evidence="2">FCP1 homology domain-containing protein</fullName>
    </recommendedName>
</protein>
<dbReference type="InterPro" id="IPR041492">
    <property type="entry name" value="HAD_2"/>
</dbReference>
<accession>A0A397WN32</accession>
<dbReference type="InterPro" id="IPR006439">
    <property type="entry name" value="HAD-SF_hydro_IA"/>
</dbReference>
<proteinExistence type="inferred from homology"/>
<dbReference type="InterPro" id="IPR023198">
    <property type="entry name" value="PGP-like_dom2"/>
</dbReference>
<dbReference type="PANTHER" id="PTHR43434:SF1">
    <property type="entry name" value="PHOSPHOGLYCOLATE PHOSPHATASE"/>
    <property type="match status" value="1"/>
</dbReference>